<dbReference type="GO" id="GO:0016787">
    <property type="term" value="F:hydrolase activity"/>
    <property type="evidence" value="ECO:0007669"/>
    <property type="project" value="UniProtKB-KW"/>
</dbReference>
<gene>
    <name evidence="3" type="ORF">ACFQS3_22040</name>
</gene>
<evidence type="ECO:0000256" key="1">
    <source>
        <dbReference type="ARBA" id="ARBA00022801"/>
    </source>
</evidence>
<dbReference type="InterPro" id="IPR050300">
    <property type="entry name" value="GDXG_lipolytic_enzyme"/>
</dbReference>
<dbReference type="Proteomes" id="UP001596470">
    <property type="component" value="Unassembled WGS sequence"/>
</dbReference>
<dbReference type="InterPro" id="IPR029058">
    <property type="entry name" value="AB_hydrolase_fold"/>
</dbReference>
<dbReference type="PANTHER" id="PTHR48081">
    <property type="entry name" value="AB HYDROLASE SUPERFAMILY PROTEIN C4A8.06C"/>
    <property type="match status" value="1"/>
</dbReference>
<keyword evidence="1 3" id="KW-0378">Hydrolase</keyword>
<feature type="domain" description="Alpha/beta hydrolase fold-3" evidence="2">
    <location>
        <begin position="85"/>
        <end position="291"/>
    </location>
</feature>
<accession>A0ABW2DBZ7</accession>
<evidence type="ECO:0000313" key="3">
    <source>
        <dbReference type="EMBL" id="MFC6959880.1"/>
    </source>
</evidence>
<keyword evidence="4" id="KW-1185">Reference proteome</keyword>
<name>A0ABW2DBZ7_9ACTN</name>
<dbReference type="Gene3D" id="3.40.50.1820">
    <property type="entry name" value="alpha/beta hydrolase"/>
    <property type="match status" value="1"/>
</dbReference>
<dbReference type="EMBL" id="JBHSYS010000005">
    <property type="protein sequence ID" value="MFC6959880.1"/>
    <property type="molecule type" value="Genomic_DNA"/>
</dbReference>
<dbReference type="RefSeq" id="WP_382356626.1">
    <property type="nucleotide sequence ID" value="NZ_JBHMBP010000005.1"/>
</dbReference>
<proteinExistence type="predicted"/>
<dbReference type="InterPro" id="IPR013094">
    <property type="entry name" value="AB_hydrolase_3"/>
</dbReference>
<reference evidence="4" key="1">
    <citation type="journal article" date="2019" name="Int. J. Syst. Evol. Microbiol.">
        <title>The Global Catalogue of Microorganisms (GCM) 10K type strain sequencing project: providing services to taxonomists for standard genome sequencing and annotation.</title>
        <authorList>
            <consortium name="The Broad Institute Genomics Platform"/>
            <consortium name="The Broad Institute Genome Sequencing Center for Infectious Disease"/>
            <person name="Wu L."/>
            <person name="Ma J."/>
        </authorList>
    </citation>
    <scope>NUCLEOTIDE SEQUENCE [LARGE SCALE GENOMIC DNA]</scope>
    <source>
        <strain evidence="4">KACC 12634</strain>
    </source>
</reference>
<organism evidence="3 4">
    <name type="scientific">Glycomyces mayteni</name>
    <dbReference type="NCBI Taxonomy" id="543887"/>
    <lineage>
        <taxon>Bacteria</taxon>
        <taxon>Bacillati</taxon>
        <taxon>Actinomycetota</taxon>
        <taxon>Actinomycetes</taxon>
        <taxon>Glycomycetales</taxon>
        <taxon>Glycomycetaceae</taxon>
        <taxon>Glycomyces</taxon>
    </lineage>
</organism>
<protein>
    <submittedName>
        <fullName evidence="3">Alpha/beta hydrolase</fullName>
    </submittedName>
</protein>
<dbReference type="Pfam" id="PF07859">
    <property type="entry name" value="Abhydrolase_3"/>
    <property type="match status" value="1"/>
</dbReference>
<comment type="caution">
    <text evidence="3">The sequence shown here is derived from an EMBL/GenBank/DDBJ whole genome shotgun (WGS) entry which is preliminary data.</text>
</comment>
<dbReference type="SUPFAM" id="SSF53474">
    <property type="entry name" value="alpha/beta-Hydrolases"/>
    <property type="match status" value="1"/>
</dbReference>
<sequence length="321" mass="34184">MTLKPHLGVRILMKDKVDWSAIGPEEVVAMRAKSEKLMSSPLLRFVTGRPDPGARVEERFLDLPGRRLRLRAFRPVRAEGPLPLVLSFHGGGFIGGLPEQNDWVNSGMSAALGAVVVGVDYRLAPDHPAPSAVDDGIAAIEALAEDPFGWNLDPEAIAVFGESAGGTIAALLALRSRETGPRVRAQVLANPATDWSATMTDYPSVARNAHHPGLSVPKFLKSAELAFPAGIDQAAYSPAVFPDLQGTPPTLVVVGALDAALDHGTRYIDRLRADGAEARIAVYPRATHGFISTPGLVPAAKLARSETVSFLAEHLRAQVPR</sequence>
<evidence type="ECO:0000313" key="4">
    <source>
        <dbReference type="Proteomes" id="UP001596470"/>
    </source>
</evidence>
<evidence type="ECO:0000259" key="2">
    <source>
        <dbReference type="Pfam" id="PF07859"/>
    </source>
</evidence>